<feature type="compositionally biased region" description="Basic and acidic residues" evidence="1">
    <location>
        <begin position="221"/>
        <end position="233"/>
    </location>
</feature>
<dbReference type="STRING" id="1590841.A0A2R6PDF7"/>
<accession>A0A2R6PDF7</accession>
<dbReference type="SMART" id="SM01054">
    <property type="entry name" value="CaM_binding"/>
    <property type="match status" value="1"/>
</dbReference>
<feature type="compositionally biased region" description="Polar residues" evidence="1">
    <location>
        <begin position="184"/>
        <end position="197"/>
    </location>
</feature>
<dbReference type="Pfam" id="PF07839">
    <property type="entry name" value="CaM_binding"/>
    <property type="match status" value="1"/>
</dbReference>
<dbReference type="InParanoid" id="A0A2R6PDF7"/>
<dbReference type="PANTHER" id="PTHR33349:SF41">
    <property type="entry name" value="EMB|CAB62594.1"/>
    <property type="match status" value="1"/>
</dbReference>
<feature type="compositionally biased region" description="Basic and acidic residues" evidence="1">
    <location>
        <begin position="408"/>
        <end position="425"/>
    </location>
</feature>
<feature type="compositionally biased region" description="Low complexity" evidence="1">
    <location>
        <begin position="349"/>
        <end position="359"/>
    </location>
</feature>
<feature type="compositionally biased region" description="Basic and acidic residues" evidence="1">
    <location>
        <begin position="104"/>
        <end position="116"/>
    </location>
</feature>
<reference evidence="3 4" key="1">
    <citation type="submission" date="2017-07" db="EMBL/GenBank/DDBJ databases">
        <title>An improved, manually edited Actinidia chinensis var. chinensis (kiwifruit) genome highlights the challenges associated with draft genomes and gene prediction in plants.</title>
        <authorList>
            <person name="Pilkington S."/>
            <person name="Crowhurst R."/>
            <person name="Hilario E."/>
            <person name="Nardozza S."/>
            <person name="Fraser L."/>
            <person name="Peng Y."/>
            <person name="Gunaseelan K."/>
            <person name="Simpson R."/>
            <person name="Tahir J."/>
            <person name="Deroles S."/>
            <person name="Templeton K."/>
            <person name="Luo Z."/>
            <person name="Davy M."/>
            <person name="Cheng C."/>
            <person name="Mcneilage M."/>
            <person name="Scaglione D."/>
            <person name="Liu Y."/>
            <person name="Zhang Q."/>
            <person name="Datson P."/>
            <person name="De Silva N."/>
            <person name="Gardiner S."/>
            <person name="Bassett H."/>
            <person name="Chagne D."/>
            <person name="Mccallum J."/>
            <person name="Dzierzon H."/>
            <person name="Deng C."/>
            <person name="Wang Y.-Y."/>
            <person name="Barron N."/>
            <person name="Manako K."/>
            <person name="Bowen J."/>
            <person name="Foster T."/>
            <person name="Erridge Z."/>
            <person name="Tiffin H."/>
            <person name="Waite C."/>
            <person name="Davies K."/>
            <person name="Grierson E."/>
            <person name="Laing W."/>
            <person name="Kirk R."/>
            <person name="Chen X."/>
            <person name="Wood M."/>
            <person name="Montefiori M."/>
            <person name="Brummell D."/>
            <person name="Schwinn K."/>
            <person name="Catanach A."/>
            <person name="Fullerton C."/>
            <person name="Li D."/>
            <person name="Meiyalaghan S."/>
            <person name="Nieuwenhuizen N."/>
            <person name="Read N."/>
            <person name="Prakash R."/>
            <person name="Hunter D."/>
            <person name="Zhang H."/>
            <person name="Mckenzie M."/>
            <person name="Knabel M."/>
            <person name="Harris A."/>
            <person name="Allan A."/>
            <person name="Chen A."/>
            <person name="Janssen B."/>
            <person name="Plunkett B."/>
            <person name="Dwamena C."/>
            <person name="Voogd C."/>
            <person name="Leif D."/>
            <person name="Lafferty D."/>
            <person name="Souleyre E."/>
            <person name="Varkonyi-Gasic E."/>
            <person name="Gambi F."/>
            <person name="Hanley J."/>
            <person name="Yao J.-L."/>
            <person name="Cheung J."/>
            <person name="David K."/>
            <person name="Warren B."/>
            <person name="Marsh K."/>
            <person name="Snowden K."/>
            <person name="Lin-Wang K."/>
            <person name="Brian L."/>
            <person name="Martinez-Sanchez M."/>
            <person name="Wang M."/>
            <person name="Ileperuma N."/>
            <person name="Macnee N."/>
            <person name="Campin R."/>
            <person name="Mcatee P."/>
            <person name="Drummond R."/>
            <person name="Espley R."/>
            <person name="Ireland H."/>
            <person name="Wu R."/>
            <person name="Atkinson R."/>
            <person name="Karunairetnam S."/>
            <person name="Bulley S."/>
            <person name="Chunkath S."/>
            <person name="Hanley Z."/>
            <person name="Storey R."/>
            <person name="Thrimawithana A."/>
            <person name="Thomson S."/>
            <person name="David C."/>
            <person name="Testolin R."/>
        </authorList>
    </citation>
    <scope>NUCLEOTIDE SEQUENCE [LARGE SCALE GENOMIC DNA]</scope>
    <source>
        <strain evidence="4">cv. Red5</strain>
        <tissue evidence="3">Young leaf</tissue>
    </source>
</reference>
<evidence type="ECO:0000313" key="3">
    <source>
        <dbReference type="EMBL" id="PSR89196.1"/>
    </source>
</evidence>
<evidence type="ECO:0000259" key="2">
    <source>
        <dbReference type="SMART" id="SM01054"/>
    </source>
</evidence>
<dbReference type="Gramene" id="PSR89196">
    <property type="protein sequence ID" value="PSR89196"/>
    <property type="gene ID" value="CEY00_Acc29393"/>
</dbReference>
<dbReference type="InterPro" id="IPR012417">
    <property type="entry name" value="CaM-bd_dom_pln"/>
</dbReference>
<dbReference type="Proteomes" id="UP000241394">
    <property type="component" value="Chromosome LG26"/>
</dbReference>
<feature type="compositionally biased region" description="Low complexity" evidence="1">
    <location>
        <begin position="372"/>
        <end position="401"/>
    </location>
</feature>
<feature type="compositionally biased region" description="Low complexity" evidence="1">
    <location>
        <begin position="323"/>
        <end position="333"/>
    </location>
</feature>
<feature type="domain" description="Calmodulin-binding" evidence="2">
    <location>
        <begin position="441"/>
        <end position="555"/>
    </location>
</feature>
<dbReference type="GO" id="GO:0005516">
    <property type="term" value="F:calmodulin binding"/>
    <property type="evidence" value="ECO:0007669"/>
    <property type="project" value="InterPro"/>
</dbReference>
<feature type="region of interest" description="Disordered" evidence="1">
    <location>
        <begin position="69"/>
        <end position="442"/>
    </location>
</feature>
<gene>
    <name evidence="3" type="ORF">CEY00_Acc29393</name>
</gene>
<proteinExistence type="predicted"/>
<dbReference type="EMBL" id="NKQK01000026">
    <property type="protein sequence ID" value="PSR89196.1"/>
    <property type="molecule type" value="Genomic_DNA"/>
</dbReference>
<name>A0A2R6PDF7_ACTCC</name>
<evidence type="ECO:0000256" key="1">
    <source>
        <dbReference type="SAM" id="MobiDB-lite"/>
    </source>
</evidence>
<evidence type="ECO:0000313" key="4">
    <source>
        <dbReference type="Proteomes" id="UP000241394"/>
    </source>
</evidence>
<feature type="compositionally biased region" description="Basic and acidic residues" evidence="1">
    <location>
        <begin position="72"/>
        <end position="82"/>
    </location>
</feature>
<dbReference type="PANTHER" id="PTHR33349">
    <property type="entry name" value="EMB|CAB62594.1"/>
    <property type="match status" value="1"/>
</dbReference>
<sequence>MAETIDITEHPEKIVKEGDHTRRNSTGNLRISKRMKVLPRYLSDSVSSCHDYCKYGIKHEIVKKARNPIPKRITERPGKDQDQAEDAILEAKKKKSVISPKPLADSKSKTTEEHNTAKKSTPVLAKKTASLADSRSQTTEEHKIAKKSALVLAKKTSVSSKPVFSHGDRNDVSAKHASDLRAKTLQTKPSSFSTPGRLSSKRYSEIVPHKVSPSGGSSSRRQSDISTSKEMKGSRVGKKSNMLRRSASPSHKPSTKRESTAKSEYRKEPKQASHMISQGSNCKAESKQPVHENVPEKTLYVIETKPEDPTVGLAQNGNGAGHSSQNPSQSPPSTKSRRLRHARNGTPISRSFSSSSLSSGKKTLRCIKTGSHKAASSSSSSSLSRSSSSSSASESTNSDGSDPIAEGSETKSEKQIAHPKVDHTSRPRRVGKVISTDKVGSPRKLHFTRGKLIEIQAMNESPRRLRFKQRTVFGENQNGKADTEARKLEQVVGIGDLHGSETKTTNVVLRHQDVEGKKGGQSLLNNVIEETASKLEQTRKSKVKALVGAFETLISLQDTKSSAAKGT</sequence>
<dbReference type="OMA" id="NKRGHDH"/>
<dbReference type="OrthoDB" id="766386at2759"/>
<feature type="compositionally biased region" description="Basic and acidic residues" evidence="1">
    <location>
        <begin position="255"/>
        <end position="271"/>
    </location>
</feature>
<feature type="compositionally biased region" description="Polar residues" evidence="1">
    <location>
        <begin position="274"/>
        <end position="283"/>
    </location>
</feature>
<keyword evidence="4" id="KW-1185">Reference proteome</keyword>
<protein>
    <submittedName>
        <fullName evidence="3">Transcriptional regulator ATRX like</fullName>
    </submittedName>
</protein>
<organism evidence="3 4">
    <name type="scientific">Actinidia chinensis var. chinensis</name>
    <name type="common">Chinese soft-hair kiwi</name>
    <dbReference type="NCBI Taxonomy" id="1590841"/>
    <lineage>
        <taxon>Eukaryota</taxon>
        <taxon>Viridiplantae</taxon>
        <taxon>Streptophyta</taxon>
        <taxon>Embryophyta</taxon>
        <taxon>Tracheophyta</taxon>
        <taxon>Spermatophyta</taxon>
        <taxon>Magnoliopsida</taxon>
        <taxon>eudicotyledons</taxon>
        <taxon>Gunneridae</taxon>
        <taxon>Pentapetalae</taxon>
        <taxon>asterids</taxon>
        <taxon>Ericales</taxon>
        <taxon>Actinidiaceae</taxon>
        <taxon>Actinidia</taxon>
    </lineage>
</organism>
<feature type="compositionally biased region" description="Basic and acidic residues" evidence="1">
    <location>
        <begin position="284"/>
        <end position="295"/>
    </location>
</feature>
<feature type="compositionally biased region" description="Basic and acidic residues" evidence="1">
    <location>
        <begin position="166"/>
        <end position="182"/>
    </location>
</feature>
<comment type="caution">
    <text evidence="3">The sequence shown here is derived from an EMBL/GenBank/DDBJ whole genome shotgun (WGS) entry which is preliminary data.</text>
</comment>
<dbReference type="AlphaFoldDB" id="A0A2R6PDF7"/>
<reference evidence="4" key="2">
    <citation type="journal article" date="2018" name="BMC Genomics">
        <title>A manually annotated Actinidia chinensis var. chinensis (kiwifruit) genome highlights the challenges associated with draft genomes and gene prediction in plants.</title>
        <authorList>
            <person name="Pilkington S.M."/>
            <person name="Crowhurst R."/>
            <person name="Hilario E."/>
            <person name="Nardozza S."/>
            <person name="Fraser L."/>
            <person name="Peng Y."/>
            <person name="Gunaseelan K."/>
            <person name="Simpson R."/>
            <person name="Tahir J."/>
            <person name="Deroles S.C."/>
            <person name="Templeton K."/>
            <person name="Luo Z."/>
            <person name="Davy M."/>
            <person name="Cheng C."/>
            <person name="McNeilage M."/>
            <person name="Scaglione D."/>
            <person name="Liu Y."/>
            <person name="Zhang Q."/>
            <person name="Datson P."/>
            <person name="De Silva N."/>
            <person name="Gardiner S.E."/>
            <person name="Bassett H."/>
            <person name="Chagne D."/>
            <person name="McCallum J."/>
            <person name="Dzierzon H."/>
            <person name="Deng C."/>
            <person name="Wang Y.Y."/>
            <person name="Barron L."/>
            <person name="Manako K."/>
            <person name="Bowen J."/>
            <person name="Foster T.M."/>
            <person name="Erridge Z.A."/>
            <person name="Tiffin H."/>
            <person name="Waite C.N."/>
            <person name="Davies K.M."/>
            <person name="Grierson E.P."/>
            <person name="Laing W.A."/>
            <person name="Kirk R."/>
            <person name="Chen X."/>
            <person name="Wood M."/>
            <person name="Montefiori M."/>
            <person name="Brummell D.A."/>
            <person name="Schwinn K.E."/>
            <person name="Catanach A."/>
            <person name="Fullerton C."/>
            <person name="Li D."/>
            <person name="Meiyalaghan S."/>
            <person name="Nieuwenhuizen N."/>
            <person name="Read N."/>
            <person name="Prakash R."/>
            <person name="Hunter D."/>
            <person name="Zhang H."/>
            <person name="McKenzie M."/>
            <person name="Knabel M."/>
            <person name="Harris A."/>
            <person name="Allan A.C."/>
            <person name="Gleave A."/>
            <person name="Chen A."/>
            <person name="Janssen B.J."/>
            <person name="Plunkett B."/>
            <person name="Ampomah-Dwamena C."/>
            <person name="Voogd C."/>
            <person name="Leif D."/>
            <person name="Lafferty D."/>
            <person name="Souleyre E.J.F."/>
            <person name="Varkonyi-Gasic E."/>
            <person name="Gambi F."/>
            <person name="Hanley J."/>
            <person name="Yao J.L."/>
            <person name="Cheung J."/>
            <person name="David K.M."/>
            <person name="Warren B."/>
            <person name="Marsh K."/>
            <person name="Snowden K.C."/>
            <person name="Lin-Wang K."/>
            <person name="Brian L."/>
            <person name="Martinez-Sanchez M."/>
            <person name="Wang M."/>
            <person name="Ileperuma N."/>
            <person name="Macnee N."/>
            <person name="Campin R."/>
            <person name="McAtee P."/>
            <person name="Drummond R.S.M."/>
            <person name="Espley R.V."/>
            <person name="Ireland H.S."/>
            <person name="Wu R."/>
            <person name="Atkinson R.G."/>
            <person name="Karunairetnam S."/>
            <person name="Bulley S."/>
            <person name="Chunkath S."/>
            <person name="Hanley Z."/>
            <person name="Storey R."/>
            <person name="Thrimawithana A.H."/>
            <person name="Thomson S."/>
            <person name="David C."/>
            <person name="Testolin R."/>
            <person name="Huang H."/>
            <person name="Hellens R.P."/>
            <person name="Schaffer R.J."/>
        </authorList>
    </citation>
    <scope>NUCLEOTIDE SEQUENCE [LARGE SCALE GENOMIC DNA]</scope>
    <source>
        <strain evidence="4">cv. Red5</strain>
    </source>
</reference>